<evidence type="ECO:0000313" key="4">
    <source>
        <dbReference type="Proteomes" id="UP001364224"/>
    </source>
</evidence>
<keyword evidence="4" id="KW-1185">Reference proteome</keyword>
<keyword evidence="1" id="KW-0812">Transmembrane</keyword>
<evidence type="ECO:0000313" key="3">
    <source>
        <dbReference type="EMBL" id="MEH2559604.1"/>
    </source>
</evidence>
<dbReference type="EMBL" id="JAZHRV010000001">
    <property type="protein sequence ID" value="MEH2559604.1"/>
    <property type="molecule type" value="Genomic_DNA"/>
</dbReference>
<dbReference type="RefSeq" id="WP_334487858.1">
    <property type="nucleotide sequence ID" value="NZ_JAZHRV010000001.1"/>
</dbReference>
<feature type="domain" description="Acyltransferase 3" evidence="2">
    <location>
        <begin position="21"/>
        <end position="354"/>
    </location>
</feature>
<dbReference type="Proteomes" id="UP001364224">
    <property type="component" value="Unassembled WGS sequence"/>
</dbReference>
<feature type="transmembrane region" description="Helical" evidence="1">
    <location>
        <begin position="99"/>
        <end position="117"/>
    </location>
</feature>
<name>A0ABU8BM17_9BRAD</name>
<keyword evidence="1" id="KW-0472">Membrane</keyword>
<sequence>MIEHVDRKPGISRGRELNRLHELDSLRALAAIGVVVWHYTNHFGASPIPYLMAPFYRHGELLVDFFFMLSGFVLARAYWNDQRSATFANNVRERIARMYPLHFATLCAVAVMQWILVNRLSSPPFVYVFNDNYDFVLNLLLLNRTGLESGFSFNGPSWSISTEFVVNILFLAAIALPRRIARAGLFGLFAVSLAVILQNGVIGDAMFGIRNDIFRTIVGFVCGIALYNVNSRWLSRISLERGVADGLAIVAVSGFLYYCARGELVGLRDLAIVVICFPALIIGVIHGRLVKWFLTLRPLVYLGTISYSIYLVHFPLQLAVHLASVVLLLQMPYHSVFFLVGFVFATIGLASVTYHLIEVPGKNLLRKRRTATPAEPLASSRY</sequence>
<gene>
    <name evidence="3" type="ORF">V1286_007133</name>
</gene>
<feature type="transmembrane region" description="Helical" evidence="1">
    <location>
        <begin position="158"/>
        <end position="176"/>
    </location>
</feature>
<protein>
    <submittedName>
        <fullName evidence="3">Peptidoglycan/LPS O-acetylase OafA/YrhL</fullName>
    </submittedName>
</protein>
<dbReference type="PANTHER" id="PTHR23028">
    <property type="entry name" value="ACETYLTRANSFERASE"/>
    <property type="match status" value="1"/>
</dbReference>
<organism evidence="3 4">
    <name type="scientific">Bradyrhizobium algeriense</name>
    <dbReference type="NCBI Taxonomy" id="634784"/>
    <lineage>
        <taxon>Bacteria</taxon>
        <taxon>Pseudomonadati</taxon>
        <taxon>Pseudomonadota</taxon>
        <taxon>Alphaproteobacteria</taxon>
        <taxon>Hyphomicrobiales</taxon>
        <taxon>Nitrobacteraceae</taxon>
        <taxon>Bradyrhizobium</taxon>
    </lineage>
</organism>
<feature type="transmembrane region" description="Helical" evidence="1">
    <location>
        <begin position="183"/>
        <end position="201"/>
    </location>
</feature>
<reference evidence="3 4" key="1">
    <citation type="submission" date="2024-02" db="EMBL/GenBank/DDBJ databases">
        <title>Adaptive strategies in a cosmopolitan and abundant soil bacterium.</title>
        <authorList>
            <person name="Carini P."/>
        </authorList>
    </citation>
    <scope>NUCLEOTIDE SEQUENCE [LARGE SCALE GENOMIC DNA]</scope>
    <source>
        <strain evidence="3 4">AZCC 1608</strain>
    </source>
</reference>
<dbReference type="Pfam" id="PF01757">
    <property type="entry name" value="Acyl_transf_3"/>
    <property type="match status" value="1"/>
</dbReference>
<dbReference type="InterPro" id="IPR050879">
    <property type="entry name" value="Acyltransferase_3"/>
</dbReference>
<comment type="caution">
    <text evidence="3">The sequence shown here is derived from an EMBL/GenBank/DDBJ whole genome shotgun (WGS) entry which is preliminary data.</text>
</comment>
<feature type="transmembrane region" description="Helical" evidence="1">
    <location>
        <begin position="270"/>
        <end position="287"/>
    </location>
</feature>
<feature type="transmembrane region" description="Helical" evidence="1">
    <location>
        <begin position="242"/>
        <end position="258"/>
    </location>
</feature>
<evidence type="ECO:0000259" key="2">
    <source>
        <dbReference type="Pfam" id="PF01757"/>
    </source>
</evidence>
<accession>A0ABU8BM17</accession>
<keyword evidence="1" id="KW-1133">Transmembrane helix</keyword>
<feature type="transmembrane region" description="Helical" evidence="1">
    <location>
        <begin position="59"/>
        <end position="79"/>
    </location>
</feature>
<feature type="transmembrane region" description="Helical" evidence="1">
    <location>
        <begin position="213"/>
        <end position="230"/>
    </location>
</feature>
<proteinExistence type="predicted"/>
<dbReference type="PANTHER" id="PTHR23028:SF131">
    <property type="entry name" value="BLR2367 PROTEIN"/>
    <property type="match status" value="1"/>
</dbReference>
<evidence type="ECO:0000256" key="1">
    <source>
        <dbReference type="SAM" id="Phobius"/>
    </source>
</evidence>
<dbReference type="InterPro" id="IPR002656">
    <property type="entry name" value="Acyl_transf_3_dom"/>
</dbReference>
<feature type="transmembrane region" description="Helical" evidence="1">
    <location>
        <begin position="336"/>
        <end position="357"/>
    </location>
</feature>
<feature type="transmembrane region" description="Helical" evidence="1">
    <location>
        <begin position="299"/>
        <end position="316"/>
    </location>
</feature>